<keyword evidence="1" id="KW-0812">Transmembrane</keyword>
<dbReference type="GO" id="GO:0016020">
    <property type="term" value="C:membrane"/>
    <property type="evidence" value="ECO:0007669"/>
    <property type="project" value="InterPro"/>
</dbReference>
<feature type="non-terminal residue" evidence="2">
    <location>
        <position position="86"/>
    </location>
</feature>
<proteinExistence type="predicted"/>
<protein>
    <submittedName>
        <fullName evidence="2">DMSO reductase anchor subunit (DmsC)</fullName>
    </submittedName>
</protein>
<accession>T1BUS3</accession>
<evidence type="ECO:0000256" key="1">
    <source>
        <dbReference type="SAM" id="Phobius"/>
    </source>
</evidence>
<feature type="transmembrane region" description="Helical" evidence="1">
    <location>
        <begin position="36"/>
        <end position="60"/>
    </location>
</feature>
<keyword evidence="1" id="KW-1133">Transmembrane helix</keyword>
<reference evidence="2" key="1">
    <citation type="submission" date="2013-08" db="EMBL/GenBank/DDBJ databases">
        <authorList>
            <person name="Mendez C."/>
            <person name="Richter M."/>
            <person name="Ferrer M."/>
            <person name="Sanchez J."/>
        </authorList>
    </citation>
    <scope>NUCLEOTIDE SEQUENCE</scope>
</reference>
<dbReference type="InterPro" id="IPR007059">
    <property type="entry name" value="DmsC"/>
</dbReference>
<dbReference type="EMBL" id="AUZZ01003470">
    <property type="protein sequence ID" value="EQD56919.1"/>
    <property type="molecule type" value="Genomic_DNA"/>
</dbReference>
<dbReference type="Pfam" id="PF04976">
    <property type="entry name" value="DmsC"/>
    <property type="match status" value="1"/>
</dbReference>
<sequence length="86" mass="9316">MKPAASVLLLTTSTGFGFGLWRGSGHTRLGLLPGHARILIAAGVATSLLFASFGLGASMFHLERKERAWRAFSQWRSSWLSREGVA</sequence>
<gene>
    <name evidence="2" type="ORF">B2A_05058</name>
</gene>
<evidence type="ECO:0000313" key="2">
    <source>
        <dbReference type="EMBL" id="EQD56919.1"/>
    </source>
</evidence>
<organism evidence="2">
    <name type="scientific">mine drainage metagenome</name>
    <dbReference type="NCBI Taxonomy" id="410659"/>
    <lineage>
        <taxon>unclassified sequences</taxon>
        <taxon>metagenomes</taxon>
        <taxon>ecological metagenomes</taxon>
    </lineage>
</organism>
<keyword evidence="1" id="KW-0472">Membrane</keyword>
<reference evidence="2" key="2">
    <citation type="journal article" date="2014" name="ISME J.">
        <title>Microbial stratification in low pH oxic and suboxic macroscopic growths along an acid mine drainage.</title>
        <authorList>
            <person name="Mendez-Garcia C."/>
            <person name="Mesa V."/>
            <person name="Sprenger R.R."/>
            <person name="Richter M."/>
            <person name="Diez M.S."/>
            <person name="Solano J."/>
            <person name="Bargiela R."/>
            <person name="Golyshina O.V."/>
            <person name="Manteca A."/>
            <person name="Ramos J.L."/>
            <person name="Gallego J.R."/>
            <person name="Llorente I."/>
            <person name="Martins Dos Santos V.A."/>
            <person name="Jensen O.N."/>
            <person name="Pelaez A.I."/>
            <person name="Sanchez J."/>
            <person name="Ferrer M."/>
        </authorList>
    </citation>
    <scope>NUCLEOTIDE SEQUENCE</scope>
</reference>
<dbReference type="AlphaFoldDB" id="T1BUS3"/>
<comment type="caution">
    <text evidence="2">The sequence shown here is derived from an EMBL/GenBank/DDBJ whole genome shotgun (WGS) entry which is preliminary data.</text>
</comment>
<dbReference type="GO" id="GO:0019645">
    <property type="term" value="P:anaerobic electron transport chain"/>
    <property type="evidence" value="ECO:0007669"/>
    <property type="project" value="InterPro"/>
</dbReference>
<name>T1BUS3_9ZZZZ</name>